<dbReference type="OrthoDB" id="6319282at2759"/>
<reference evidence="2 3" key="1">
    <citation type="journal article" date="2018" name="Biotechnol. Adv.">
        <title>Improved genomic resources and new bioinformatic workflow for the carcinogenic parasite Clonorchis sinensis: Biotechnological implications.</title>
        <authorList>
            <person name="Wang D."/>
            <person name="Korhonen P.K."/>
            <person name="Gasser R.B."/>
            <person name="Young N.D."/>
        </authorList>
    </citation>
    <scope>NUCLEOTIDE SEQUENCE [LARGE SCALE GENOMIC DNA]</scope>
    <source>
        <strain evidence="2">Cs-k2</strain>
    </source>
</reference>
<dbReference type="EMBL" id="NIRI02000076">
    <property type="protein sequence ID" value="KAG5442411.1"/>
    <property type="molecule type" value="Genomic_DNA"/>
</dbReference>
<gene>
    <name evidence="2" type="ORF">CSKR_108603</name>
</gene>
<name>A0A8T1M0X9_CLOSI</name>
<protein>
    <submittedName>
        <fullName evidence="2">Uncharacterized protein</fullName>
    </submittedName>
</protein>
<feature type="signal peptide" evidence="1">
    <location>
        <begin position="1"/>
        <end position="18"/>
    </location>
</feature>
<keyword evidence="1" id="KW-0732">Signal</keyword>
<dbReference type="AlphaFoldDB" id="A0A8T1M0X9"/>
<accession>A0A8T1M0X9</accession>
<reference evidence="2 3" key="2">
    <citation type="journal article" date="2021" name="Genomics">
        <title>High-quality reference genome for Clonorchis sinensis.</title>
        <authorList>
            <person name="Young N.D."/>
            <person name="Stroehlein A.J."/>
            <person name="Kinkar L."/>
            <person name="Wang T."/>
            <person name="Sohn W.M."/>
            <person name="Chang B.C.H."/>
            <person name="Kaur P."/>
            <person name="Weisz D."/>
            <person name="Dudchenko O."/>
            <person name="Aiden E.L."/>
            <person name="Korhonen P.K."/>
            <person name="Gasser R.B."/>
        </authorList>
    </citation>
    <scope>NUCLEOTIDE SEQUENCE [LARGE SCALE GENOMIC DNA]</scope>
    <source>
        <strain evidence="2">Cs-k2</strain>
    </source>
</reference>
<evidence type="ECO:0000313" key="2">
    <source>
        <dbReference type="EMBL" id="KAG5442411.1"/>
    </source>
</evidence>
<proteinExistence type="predicted"/>
<evidence type="ECO:0000256" key="1">
    <source>
        <dbReference type="SAM" id="SignalP"/>
    </source>
</evidence>
<dbReference type="Proteomes" id="UP000286415">
    <property type="component" value="Unassembled WGS sequence"/>
</dbReference>
<comment type="caution">
    <text evidence="2">The sequence shown here is derived from an EMBL/GenBank/DDBJ whole genome shotgun (WGS) entry which is preliminary data.</text>
</comment>
<feature type="chain" id="PRO_5035908607" evidence="1">
    <location>
        <begin position="19"/>
        <end position="134"/>
    </location>
</feature>
<keyword evidence="3" id="KW-1185">Reference proteome</keyword>
<organism evidence="2 3">
    <name type="scientific">Clonorchis sinensis</name>
    <name type="common">Chinese liver fluke</name>
    <dbReference type="NCBI Taxonomy" id="79923"/>
    <lineage>
        <taxon>Eukaryota</taxon>
        <taxon>Metazoa</taxon>
        <taxon>Spiralia</taxon>
        <taxon>Lophotrochozoa</taxon>
        <taxon>Platyhelminthes</taxon>
        <taxon>Trematoda</taxon>
        <taxon>Digenea</taxon>
        <taxon>Opisthorchiida</taxon>
        <taxon>Opisthorchiata</taxon>
        <taxon>Opisthorchiidae</taxon>
        <taxon>Clonorchis</taxon>
    </lineage>
</organism>
<evidence type="ECO:0000313" key="3">
    <source>
        <dbReference type="Proteomes" id="UP000286415"/>
    </source>
</evidence>
<sequence>MAIYFICIAAGLLQSVVAWSIPQFDLCIEACGEDPQEDDYIAFEKMELCRDVCNYEERNRCLERQKKNKAGLRKCWRDALNRCIVRCGDNERCLQTCHALYTRPATSVQVKHLNKSRLPNGIVRSILVLYPDTR</sequence>